<dbReference type="Proteomes" id="UP000019753">
    <property type="component" value="Unassembled WGS sequence"/>
</dbReference>
<comment type="caution">
    <text evidence="2">The sequence shown here is derived from an EMBL/GenBank/DDBJ whole genome shotgun (WGS) entry which is preliminary data.</text>
</comment>
<proteinExistence type="predicted"/>
<evidence type="ECO:0000313" key="2">
    <source>
        <dbReference type="EMBL" id="EYR62582.1"/>
    </source>
</evidence>
<gene>
    <name evidence="2" type="ORF">N866_07355</name>
</gene>
<evidence type="ECO:0000256" key="1">
    <source>
        <dbReference type="SAM" id="MobiDB-lite"/>
    </source>
</evidence>
<dbReference type="RefSeq" id="WP_034227643.1">
    <property type="nucleotide sequence ID" value="NZ_AXCW01000211.1"/>
</dbReference>
<evidence type="ECO:0000313" key="3">
    <source>
        <dbReference type="Proteomes" id="UP000019753"/>
    </source>
</evidence>
<name>A0A021VU33_9CELL</name>
<dbReference type="AlphaFoldDB" id="A0A021VU33"/>
<reference evidence="2 3" key="1">
    <citation type="submission" date="2014-01" db="EMBL/GenBank/DDBJ databases">
        <title>Actinotalea ferrariae CF5-4.</title>
        <authorList>
            <person name="Chen F."/>
            <person name="Li Y."/>
            <person name="Wang G."/>
        </authorList>
    </citation>
    <scope>NUCLEOTIDE SEQUENCE [LARGE SCALE GENOMIC DNA]</scope>
    <source>
        <strain evidence="2 3">CF5-4</strain>
    </source>
</reference>
<sequence length="123" mass="13179">MDDQPQRATHAAQVPMNSGPGMSASFGVAAPVGAVSRKDRERANRTALRREGQGLLLRTALPGTVLLQRQDADGWETVTRRAASRLGRTRLALPDDAAAATYRVMFSPKNGNIPSWVSPVVDA</sequence>
<accession>A0A021VU33</accession>
<dbReference type="EMBL" id="AXCW01000211">
    <property type="protein sequence ID" value="EYR62582.1"/>
    <property type="molecule type" value="Genomic_DNA"/>
</dbReference>
<organism evidence="2 3">
    <name type="scientific">Actinotalea ferrariae CF5-4</name>
    <dbReference type="NCBI Taxonomy" id="948458"/>
    <lineage>
        <taxon>Bacteria</taxon>
        <taxon>Bacillati</taxon>
        <taxon>Actinomycetota</taxon>
        <taxon>Actinomycetes</taxon>
        <taxon>Micrococcales</taxon>
        <taxon>Cellulomonadaceae</taxon>
        <taxon>Actinotalea</taxon>
    </lineage>
</organism>
<protein>
    <submittedName>
        <fullName evidence="2">Uncharacterized protein</fullName>
    </submittedName>
</protein>
<feature type="region of interest" description="Disordered" evidence="1">
    <location>
        <begin position="1"/>
        <end position="25"/>
    </location>
</feature>
<dbReference type="OrthoDB" id="4834742at2"/>
<keyword evidence="3" id="KW-1185">Reference proteome</keyword>